<dbReference type="AlphaFoldDB" id="A0AAW9NUL5"/>
<gene>
    <name evidence="1" type="ORF">P9B03_05530</name>
</gene>
<dbReference type="Proteomes" id="UP001344888">
    <property type="component" value="Unassembled WGS sequence"/>
</dbReference>
<evidence type="ECO:0008006" key="3">
    <source>
        <dbReference type="Google" id="ProtNLM"/>
    </source>
</evidence>
<keyword evidence="2" id="KW-1185">Reference proteome</keyword>
<organism evidence="1 2">
    <name type="scientific">Metasolibacillus meyeri</name>
    <dbReference type="NCBI Taxonomy" id="1071052"/>
    <lineage>
        <taxon>Bacteria</taxon>
        <taxon>Bacillati</taxon>
        <taxon>Bacillota</taxon>
        <taxon>Bacilli</taxon>
        <taxon>Bacillales</taxon>
        <taxon>Caryophanaceae</taxon>
        <taxon>Metasolibacillus</taxon>
    </lineage>
</organism>
<dbReference type="EMBL" id="JARSFG010000007">
    <property type="protein sequence ID" value="MEC1177938.1"/>
    <property type="molecule type" value="Genomic_DNA"/>
</dbReference>
<evidence type="ECO:0000313" key="1">
    <source>
        <dbReference type="EMBL" id="MEC1177938.1"/>
    </source>
</evidence>
<protein>
    <recommendedName>
        <fullName evidence="3">Tetratricopeptide repeat protein</fullName>
    </recommendedName>
</protein>
<sequence>MLINDFEQRFQEVRQLIFIDENDFLREKCSDTDKLYAALRLGDSLLLQPTTEGNLKYRTYRKISYLNKLVGCFATSLYYIKEALDYFEPEGGEEYILTLIHYGEIIKHTKAYEKAIDVFEKTLTYCNEHNLQQYEDSIWQFKGKCYLEQGDVMNAERCFYRAYTIRKKRNDKVMLVPSEKALRYIGKIKR</sequence>
<accession>A0AAW9NUL5</accession>
<proteinExistence type="predicted"/>
<dbReference type="SUPFAM" id="SSF48452">
    <property type="entry name" value="TPR-like"/>
    <property type="match status" value="1"/>
</dbReference>
<comment type="caution">
    <text evidence="1">The sequence shown here is derived from an EMBL/GenBank/DDBJ whole genome shotgun (WGS) entry which is preliminary data.</text>
</comment>
<dbReference type="Gene3D" id="1.25.40.10">
    <property type="entry name" value="Tetratricopeptide repeat domain"/>
    <property type="match status" value="1"/>
</dbReference>
<reference evidence="1 2" key="1">
    <citation type="submission" date="2023-03" db="EMBL/GenBank/DDBJ databases">
        <title>Bacillus Genome Sequencing.</title>
        <authorList>
            <person name="Dunlap C."/>
        </authorList>
    </citation>
    <scope>NUCLEOTIDE SEQUENCE [LARGE SCALE GENOMIC DNA]</scope>
    <source>
        <strain evidence="1 2">B-59205</strain>
    </source>
</reference>
<name>A0AAW9NUL5_9BACL</name>
<evidence type="ECO:0000313" key="2">
    <source>
        <dbReference type="Proteomes" id="UP001344888"/>
    </source>
</evidence>
<dbReference type="RefSeq" id="WP_107840600.1">
    <property type="nucleotide sequence ID" value="NZ_JARSFG010000007.1"/>
</dbReference>
<dbReference type="InterPro" id="IPR011990">
    <property type="entry name" value="TPR-like_helical_dom_sf"/>
</dbReference>